<comment type="cofactor">
    <cofactor evidence="1 8">
        <name>heme</name>
        <dbReference type="ChEBI" id="CHEBI:30413"/>
    </cofactor>
</comment>
<comment type="caution">
    <text evidence="10">The sequence shown here is derived from an EMBL/GenBank/DDBJ whole genome shotgun (WGS) entry which is preliminary data.</text>
</comment>
<dbReference type="GO" id="GO:0016705">
    <property type="term" value="F:oxidoreductase activity, acting on paired donors, with incorporation or reduction of molecular oxygen"/>
    <property type="evidence" value="ECO:0007669"/>
    <property type="project" value="InterPro"/>
</dbReference>
<gene>
    <name evidence="10" type="ORF">DSM106972_082280</name>
</gene>
<keyword evidence="5 9" id="KW-0560">Oxidoreductase</keyword>
<evidence type="ECO:0000256" key="6">
    <source>
        <dbReference type="ARBA" id="ARBA00023004"/>
    </source>
</evidence>
<dbReference type="InterPro" id="IPR002403">
    <property type="entry name" value="Cyt_P450_E_grp-IV"/>
</dbReference>
<dbReference type="EMBL" id="RSCL01000030">
    <property type="protein sequence ID" value="RUS98009.1"/>
    <property type="molecule type" value="Genomic_DNA"/>
</dbReference>
<dbReference type="InterPro" id="IPR036396">
    <property type="entry name" value="Cyt_P450_sf"/>
</dbReference>
<dbReference type="GO" id="GO:0005506">
    <property type="term" value="F:iron ion binding"/>
    <property type="evidence" value="ECO:0007669"/>
    <property type="project" value="InterPro"/>
</dbReference>
<dbReference type="InterPro" id="IPR017972">
    <property type="entry name" value="Cyt_P450_CS"/>
</dbReference>
<dbReference type="GO" id="GO:0020037">
    <property type="term" value="F:heme binding"/>
    <property type="evidence" value="ECO:0007669"/>
    <property type="project" value="InterPro"/>
</dbReference>
<evidence type="ECO:0000256" key="7">
    <source>
        <dbReference type="ARBA" id="ARBA00023033"/>
    </source>
</evidence>
<dbReference type="PANTHER" id="PTHR24286:SF24">
    <property type="entry name" value="LANOSTEROL 14-ALPHA DEMETHYLASE"/>
    <property type="match status" value="1"/>
</dbReference>
<keyword evidence="4 8" id="KW-0479">Metal-binding</keyword>
<dbReference type="RefSeq" id="WP_127086264.1">
    <property type="nucleotide sequence ID" value="NZ_RSCL01000030.1"/>
</dbReference>
<evidence type="ECO:0000313" key="10">
    <source>
        <dbReference type="EMBL" id="RUS98009.1"/>
    </source>
</evidence>
<name>A0A433UW11_9CYAN</name>
<protein>
    <submittedName>
        <fullName evidence="10">Cytochrome P450</fullName>
    </submittedName>
</protein>
<dbReference type="PRINTS" id="PR00385">
    <property type="entry name" value="P450"/>
</dbReference>
<evidence type="ECO:0000256" key="9">
    <source>
        <dbReference type="RuleBase" id="RU000461"/>
    </source>
</evidence>
<keyword evidence="3 8" id="KW-0349">Heme</keyword>
<keyword evidence="11" id="KW-1185">Reference proteome</keyword>
<dbReference type="Pfam" id="PF00067">
    <property type="entry name" value="p450"/>
    <property type="match status" value="1"/>
</dbReference>
<comment type="similarity">
    <text evidence="2 9">Belongs to the cytochrome P450 family.</text>
</comment>
<evidence type="ECO:0000256" key="8">
    <source>
        <dbReference type="PIRSR" id="PIRSR602403-1"/>
    </source>
</evidence>
<dbReference type="PRINTS" id="PR00465">
    <property type="entry name" value="EP450IV"/>
</dbReference>
<keyword evidence="7 9" id="KW-0503">Monooxygenase</keyword>
<reference evidence="10" key="2">
    <citation type="journal article" date="2019" name="Genome Biol. Evol.">
        <title>Day and night: Metabolic profiles and evolutionary relationships of six axenic non-marine cyanobacteria.</title>
        <authorList>
            <person name="Will S.E."/>
            <person name="Henke P."/>
            <person name="Boedeker C."/>
            <person name="Huang S."/>
            <person name="Brinkmann H."/>
            <person name="Rohde M."/>
            <person name="Jarek M."/>
            <person name="Friedl T."/>
            <person name="Seufert S."/>
            <person name="Schumacher M."/>
            <person name="Overmann J."/>
            <person name="Neumann-Schaal M."/>
            <person name="Petersen J."/>
        </authorList>
    </citation>
    <scope>NUCLEOTIDE SEQUENCE [LARGE SCALE GENOMIC DNA]</scope>
    <source>
        <strain evidence="10">PCC 7102</strain>
    </source>
</reference>
<dbReference type="OrthoDB" id="446280at2"/>
<keyword evidence="6 8" id="KW-0408">Iron</keyword>
<evidence type="ECO:0000313" key="11">
    <source>
        <dbReference type="Proteomes" id="UP000271624"/>
    </source>
</evidence>
<dbReference type="PROSITE" id="PS00086">
    <property type="entry name" value="CYTOCHROME_P450"/>
    <property type="match status" value="1"/>
</dbReference>
<dbReference type="GO" id="GO:0004497">
    <property type="term" value="F:monooxygenase activity"/>
    <property type="evidence" value="ECO:0007669"/>
    <property type="project" value="UniProtKB-KW"/>
</dbReference>
<dbReference type="PANTHER" id="PTHR24286">
    <property type="entry name" value="CYTOCHROME P450 26"/>
    <property type="match status" value="1"/>
</dbReference>
<evidence type="ECO:0000256" key="1">
    <source>
        <dbReference type="ARBA" id="ARBA00001971"/>
    </source>
</evidence>
<evidence type="ECO:0000256" key="5">
    <source>
        <dbReference type="ARBA" id="ARBA00023002"/>
    </source>
</evidence>
<dbReference type="InterPro" id="IPR001128">
    <property type="entry name" value="Cyt_P450"/>
</dbReference>
<evidence type="ECO:0000256" key="4">
    <source>
        <dbReference type="ARBA" id="ARBA00022723"/>
    </source>
</evidence>
<dbReference type="AlphaFoldDB" id="A0A433UW11"/>
<sequence>MQQLKSALEMPGSFGVPILRDLQFAGKEGYSLLQSWQRYGSVFKMQLLGQKCAVLIGAEANKLVLVEQAERLSSYLGWRYFVEPAFGKTLMIQDGQQHSTTRRLMMPAFHGAAIASYLETMQEIVQACLSGWANLGEIVLIDSLRKMTLLVGAKLLLGVQAEKEIDEIEQLYNAQLQASLSLLRVNLLFTTFGKGQLARALLKQRLEAMITERRNQNLQSSHDALGLFLAAIDSEGNALPLNQIMDEIIHLVNASHFTTAGMLSWAMFELAARADWRERLSEELEQVVKDELNIEHLRQLPQMTNFLKEIERLYPPTSLIIRGVVKEIEYAGYRIEPGWTIIISQFVTHRLPEIYTHPEQFDPDRFAPGREEDKKVPFSLLGFGGGAHVCIGR</sequence>
<dbReference type="SUPFAM" id="SSF48264">
    <property type="entry name" value="Cytochrome P450"/>
    <property type="match status" value="1"/>
</dbReference>
<evidence type="ECO:0000256" key="2">
    <source>
        <dbReference type="ARBA" id="ARBA00010617"/>
    </source>
</evidence>
<dbReference type="Proteomes" id="UP000271624">
    <property type="component" value="Unassembled WGS sequence"/>
</dbReference>
<evidence type="ECO:0000256" key="3">
    <source>
        <dbReference type="ARBA" id="ARBA00022617"/>
    </source>
</evidence>
<dbReference type="GO" id="GO:0016125">
    <property type="term" value="P:sterol metabolic process"/>
    <property type="evidence" value="ECO:0007669"/>
    <property type="project" value="TreeGrafter"/>
</dbReference>
<feature type="binding site" description="axial binding residue" evidence="8">
    <location>
        <position position="390"/>
    </location>
    <ligand>
        <name>heme</name>
        <dbReference type="ChEBI" id="CHEBI:30413"/>
    </ligand>
    <ligandPart>
        <name>Fe</name>
        <dbReference type="ChEBI" id="CHEBI:18248"/>
    </ligandPart>
</feature>
<accession>A0A433UW11</accession>
<reference evidence="10" key="1">
    <citation type="submission" date="2018-12" db="EMBL/GenBank/DDBJ databases">
        <authorList>
            <person name="Will S."/>
            <person name="Neumann-Schaal M."/>
            <person name="Henke P."/>
        </authorList>
    </citation>
    <scope>NUCLEOTIDE SEQUENCE</scope>
    <source>
        <strain evidence="10">PCC 7102</strain>
    </source>
</reference>
<organism evidence="10 11">
    <name type="scientific">Dulcicalothrix desertica PCC 7102</name>
    <dbReference type="NCBI Taxonomy" id="232991"/>
    <lineage>
        <taxon>Bacteria</taxon>
        <taxon>Bacillati</taxon>
        <taxon>Cyanobacteriota</taxon>
        <taxon>Cyanophyceae</taxon>
        <taxon>Nostocales</taxon>
        <taxon>Calotrichaceae</taxon>
        <taxon>Dulcicalothrix</taxon>
    </lineage>
</organism>
<dbReference type="Gene3D" id="1.10.630.10">
    <property type="entry name" value="Cytochrome P450"/>
    <property type="match status" value="1"/>
</dbReference>
<proteinExistence type="inferred from homology"/>